<dbReference type="eggNOG" id="arCOG00601">
    <property type="taxonomic scope" value="Archaea"/>
</dbReference>
<gene>
    <name evidence="2" type="ORF">K933_01257</name>
</gene>
<dbReference type="STRING" id="1324957.K933_01257"/>
<accession>V4GY80</accession>
<dbReference type="AlphaFoldDB" id="V4GY80"/>
<feature type="region of interest" description="Disordered" evidence="1">
    <location>
        <begin position="1"/>
        <end position="24"/>
    </location>
</feature>
<protein>
    <submittedName>
        <fullName evidence="2">Uncharacterized protein</fullName>
    </submittedName>
</protein>
<keyword evidence="3" id="KW-1185">Reference proteome</keyword>
<name>V4GY80_9EURY</name>
<proteinExistence type="predicted"/>
<sequence>MERESSTSRPSTEPRASAEDGDVSVLTASVELHEHDERSRGVPLVLARIRLATDRGYVTADGEGYGATHALRLLANAVERQLLEGKIYRQSKKRPAPDEQQRLYGWWPGR</sequence>
<evidence type="ECO:0000313" key="2">
    <source>
        <dbReference type="EMBL" id="ESP90146.1"/>
    </source>
</evidence>
<dbReference type="Proteomes" id="UP000017840">
    <property type="component" value="Unassembled WGS sequence"/>
</dbReference>
<comment type="caution">
    <text evidence="2">The sequence shown here is derived from an EMBL/GenBank/DDBJ whole genome shotgun (WGS) entry which is preliminary data.</text>
</comment>
<organism evidence="2 3">
    <name type="scientific">Candidatus Halobonum tyrrellensis G22</name>
    <dbReference type="NCBI Taxonomy" id="1324957"/>
    <lineage>
        <taxon>Archaea</taxon>
        <taxon>Methanobacteriati</taxon>
        <taxon>Methanobacteriota</taxon>
        <taxon>Stenosarchaea group</taxon>
        <taxon>Halobacteria</taxon>
        <taxon>Halobacteriales</taxon>
        <taxon>Haloferacaceae</taxon>
        <taxon>Candidatus Halobonum</taxon>
    </lineage>
</organism>
<feature type="region of interest" description="Disordered" evidence="1">
    <location>
        <begin position="90"/>
        <end position="110"/>
    </location>
</feature>
<reference evidence="2 3" key="1">
    <citation type="journal article" date="2013" name="Genome Announc.">
        <title>Draft Genome Sequence of 'Candidatus Halobonum tyrrellensis' Strain G22, Isolated from the Hypersaline Waters of Lake Tyrrell, Australia.</title>
        <authorList>
            <person name="Ugalde J.A."/>
            <person name="Narasingarao P."/>
            <person name="Kuo S."/>
            <person name="Podell S."/>
            <person name="Allen E.E."/>
        </authorList>
    </citation>
    <scope>NUCLEOTIDE SEQUENCE [LARGE SCALE GENOMIC DNA]</scope>
    <source>
        <strain evidence="2 3">G22</strain>
    </source>
</reference>
<evidence type="ECO:0000256" key="1">
    <source>
        <dbReference type="SAM" id="MobiDB-lite"/>
    </source>
</evidence>
<evidence type="ECO:0000313" key="3">
    <source>
        <dbReference type="Proteomes" id="UP000017840"/>
    </source>
</evidence>
<dbReference type="EMBL" id="ASGZ01000002">
    <property type="protein sequence ID" value="ESP90146.1"/>
    <property type="molecule type" value="Genomic_DNA"/>
</dbReference>